<dbReference type="KEGG" id="pti:PHATRDRAFT_34628"/>
<dbReference type="HOGENOM" id="CLU_1291205_0_0_1"/>
<evidence type="ECO:0000313" key="3">
    <source>
        <dbReference type="Proteomes" id="UP000000759"/>
    </source>
</evidence>
<dbReference type="InParanoid" id="B7FW85"/>
<evidence type="ECO:0000256" key="1">
    <source>
        <dbReference type="SAM" id="MobiDB-lite"/>
    </source>
</evidence>
<name>B7FW85_PHATC</name>
<feature type="region of interest" description="Disordered" evidence="1">
    <location>
        <begin position="44"/>
        <end position="64"/>
    </location>
</feature>
<reference evidence="3" key="2">
    <citation type="submission" date="2008-08" db="EMBL/GenBank/DDBJ databases">
        <authorList>
            <consortium name="Diatom Consortium"/>
            <person name="Grigoriev I."/>
            <person name="Grimwood J."/>
            <person name="Kuo A."/>
            <person name="Otillar R.P."/>
            <person name="Salamov A."/>
            <person name="Detter J.C."/>
            <person name="Lindquist E."/>
            <person name="Shapiro H."/>
            <person name="Lucas S."/>
            <person name="Glavina del Rio T."/>
            <person name="Pitluck S."/>
            <person name="Rokhsar D."/>
            <person name="Bowler C."/>
        </authorList>
    </citation>
    <scope>GENOME REANNOTATION</scope>
    <source>
        <strain evidence="3">CCAP 1055/1</strain>
    </source>
</reference>
<protein>
    <submittedName>
        <fullName evidence="2">Uncharacterized protein</fullName>
    </submittedName>
</protein>
<gene>
    <name evidence="2" type="ORF">PHATRDRAFT_34628</name>
</gene>
<keyword evidence="3" id="KW-1185">Reference proteome</keyword>
<dbReference type="AlphaFoldDB" id="B7FW85"/>
<sequence>MALMLRKNLNVRTGLTSQSNTPIVEIEQPAMLEQLENSTVYNPAVEGSKDSAQIERESASFDADEDHLTAETGLSDETLQLLLQFQSLGCRFADNINDGTKDIITSKTVCVSYTARDSQVIAETYRRLQEKAENAAQDYASQLESRVIQDLQGFDCINSCAPQRLKEDMFGALQRDGVVRLNHVLDADSCERCLESINRSLEEVDISSHPMAAM</sequence>
<accession>B7FW85</accession>
<feature type="compositionally biased region" description="Basic and acidic residues" evidence="1">
    <location>
        <begin position="47"/>
        <end position="59"/>
    </location>
</feature>
<dbReference type="PaxDb" id="2850-Phatr34628"/>
<proteinExistence type="predicted"/>
<evidence type="ECO:0000313" key="2">
    <source>
        <dbReference type="EMBL" id="EEC48940.1"/>
    </source>
</evidence>
<dbReference type="Proteomes" id="UP000000759">
    <property type="component" value="Chromosome 6"/>
</dbReference>
<organism evidence="2 3">
    <name type="scientific">Phaeodactylum tricornutum (strain CCAP 1055/1)</name>
    <dbReference type="NCBI Taxonomy" id="556484"/>
    <lineage>
        <taxon>Eukaryota</taxon>
        <taxon>Sar</taxon>
        <taxon>Stramenopiles</taxon>
        <taxon>Ochrophyta</taxon>
        <taxon>Bacillariophyta</taxon>
        <taxon>Bacillariophyceae</taxon>
        <taxon>Bacillariophycidae</taxon>
        <taxon>Naviculales</taxon>
        <taxon>Phaeodactylaceae</taxon>
        <taxon>Phaeodactylum</taxon>
    </lineage>
</organism>
<dbReference type="GeneID" id="7200008"/>
<dbReference type="EMBL" id="CM000609">
    <property type="protein sequence ID" value="EEC48940.1"/>
    <property type="molecule type" value="Genomic_DNA"/>
</dbReference>
<dbReference type="RefSeq" id="XP_002179117.1">
    <property type="nucleotide sequence ID" value="XM_002179081.1"/>
</dbReference>
<reference evidence="2 3" key="1">
    <citation type="journal article" date="2008" name="Nature">
        <title>The Phaeodactylum genome reveals the evolutionary history of diatom genomes.</title>
        <authorList>
            <person name="Bowler C."/>
            <person name="Allen A.E."/>
            <person name="Badger J.H."/>
            <person name="Grimwood J."/>
            <person name="Jabbari K."/>
            <person name="Kuo A."/>
            <person name="Maheswari U."/>
            <person name="Martens C."/>
            <person name="Maumus F."/>
            <person name="Otillar R.P."/>
            <person name="Rayko E."/>
            <person name="Salamov A."/>
            <person name="Vandepoele K."/>
            <person name="Beszteri B."/>
            <person name="Gruber A."/>
            <person name="Heijde M."/>
            <person name="Katinka M."/>
            <person name="Mock T."/>
            <person name="Valentin K."/>
            <person name="Verret F."/>
            <person name="Berges J.A."/>
            <person name="Brownlee C."/>
            <person name="Cadoret J.P."/>
            <person name="Chiovitti A."/>
            <person name="Choi C.J."/>
            <person name="Coesel S."/>
            <person name="De Martino A."/>
            <person name="Detter J.C."/>
            <person name="Durkin C."/>
            <person name="Falciatore A."/>
            <person name="Fournet J."/>
            <person name="Haruta M."/>
            <person name="Huysman M.J."/>
            <person name="Jenkins B.D."/>
            <person name="Jiroutova K."/>
            <person name="Jorgensen R.E."/>
            <person name="Joubert Y."/>
            <person name="Kaplan A."/>
            <person name="Kroger N."/>
            <person name="Kroth P.G."/>
            <person name="La Roche J."/>
            <person name="Lindquist E."/>
            <person name="Lommer M."/>
            <person name="Martin-Jezequel V."/>
            <person name="Lopez P.J."/>
            <person name="Lucas S."/>
            <person name="Mangogna M."/>
            <person name="McGinnis K."/>
            <person name="Medlin L.K."/>
            <person name="Montsant A."/>
            <person name="Oudot-Le Secq M.P."/>
            <person name="Napoli C."/>
            <person name="Obornik M."/>
            <person name="Parker M.S."/>
            <person name="Petit J.L."/>
            <person name="Porcel B.M."/>
            <person name="Poulsen N."/>
            <person name="Robison M."/>
            <person name="Rychlewski L."/>
            <person name="Rynearson T.A."/>
            <person name="Schmutz J."/>
            <person name="Shapiro H."/>
            <person name="Siaut M."/>
            <person name="Stanley M."/>
            <person name="Sussman M.R."/>
            <person name="Taylor A.R."/>
            <person name="Vardi A."/>
            <person name="von Dassow P."/>
            <person name="Vyverman W."/>
            <person name="Willis A."/>
            <person name="Wyrwicz L.S."/>
            <person name="Rokhsar D.S."/>
            <person name="Weissenbach J."/>
            <person name="Armbrust E.V."/>
            <person name="Green B.R."/>
            <person name="Van de Peer Y."/>
            <person name="Grigoriev I.V."/>
        </authorList>
    </citation>
    <scope>NUCLEOTIDE SEQUENCE [LARGE SCALE GENOMIC DNA]</scope>
    <source>
        <strain evidence="2 3">CCAP 1055/1</strain>
    </source>
</reference>